<dbReference type="EMBL" id="CP058627">
    <property type="protein sequence ID" value="QLG87385.1"/>
    <property type="molecule type" value="Genomic_DNA"/>
</dbReference>
<keyword evidence="7" id="KW-0732">Signal</keyword>
<reference evidence="9 10" key="1">
    <citation type="submission" date="2020-07" db="EMBL/GenBank/DDBJ databases">
        <title>Complete genome sequence of Chitinibacter sp. 2T18.</title>
        <authorList>
            <person name="Bae J.-W."/>
            <person name="Choi J.-W."/>
        </authorList>
    </citation>
    <scope>NUCLEOTIDE SEQUENCE [LARGE SCALE GENOMIC DNA]</scope>
    <source>
        <strain evidence="9 10">2T18</strain>
    </source>
</reference>
<dbReference type="SUPFAM" id="SSF50685">
    <property type="entry name" value="Barwin-like endoglucanases"/>
    <property type="match status" value="1"/>
</dbReference>
<dbReference type="SMART" id="SM00925">
    <property type="entry name" value="MltA"/>
    <property type="match status" value="1"/>
</dbReference>
<dbReference type="InterPro" id="IPR005300">
    <property type="entry name" value="MltA_B"/>
</dbReference>
<evidence type="ECO:0000256" key="1">
    <source>
        <dbReference type="ARBA" id="ARBA00001420"/>
    </source>
</evidence>
<dbReference type="Pfam" id="PF06725">
    <property type="entry name" value="3D"/>
    <property type="match status" value="1"/>
</dbReference>
<dbReference type="PANTHER" id="PTHR30124">
    <property type="entry name" value="MEMBRANE-BOUND LYTIC MUREIN TRANSGLYCOSYLASE A"/>
    <property type="match status" value="1"/>
</dbReference>
<dbReference type="Pfam" id="PF03562">
    <property type="entry name" value="MltA"/>
    <property type="match status" value="1"/>
</dbReference>
<dbReference type="AlphaFoldDB" id="A0A7H9BFN1"/>
<dbReference type="InterPro" id="IPR036908">
    <property type="entry name" value="RlpA-like_sf"/>
</dbReference>
<evidence type="ECO:0000256" key="6">
    <source>
        <dbReference type="SAM" id="MobiDB-lite"/>
    </source>
</evidence>
<evidence type="ECO:0000256" key="7">
    <source>
        <dbReference type="SAM" id="SignalP"/>
    </source>
</evidence>
<dbReference type="GO" id="GO:0009253">
    <property type="term" value="P:peptidoglycan catabolic process"/>
    <property type="evidence" value="ECO:0007669"/>
    <property type="project" value="TreeGrafter"/>
</dbReference>
<dbReference type="GO" id="GO:0071555">
    <property type="term" value="P:cell wall organization"/>
    <property type="evidence" value="ECO:0007669"/>
    <property type="project" value="UniProtKB-KW"/>
</dbReference>
<dbReference type="CDD" id="cd14485">
    <property type="entry name" value="mltA_like_LT_A"/>
    <property type="match status" value="1"/>
</dbReference>
<dbReference type="PANTHER" id="PTHR30124:SF0">
    <property type="entry name" value="MEMBRANE-BOUND LYTIC MUREIN TRANSGLYCOSYLASE A"/>
    <property type="match status" value="1"/>
</dbReference>
<evidence type="ECO:0000313" key="9">
    <source>
        <dbReference type="EMBL" id="QLG87385.1"/>
    </source>
</evidence>
<dbReference type="GO" id="GO:0008933">
    <property type="term" value="F:peptidoglycan lytic transglycosylase activity"/>
    <property type="evidence" value="ECO:0007669"/>
    <property type="project" value="TreeGrafter"/>
</dbReference>
<keyword evidence="10" id="KW-1185">Reference proteome</keyword>
<evidence type="ECO:0000256" key="5">
    <source>
        <dbReference type="ARBA" id="ARBA00030918"/>
    </source>
</evidence>
<proteinExistence type="predicted"/>
<gene>
    <name evidence="9" type="ORF">HQ393_03440</name>
</gene>
<keyword evidence="3" id="KW-0456">Lyase</keyword>
<accession>A0A7H9BFN1</accession>
<evidence type="ECO:0000256" key="2">
    <source>
        <dbReference type="ARBA" id="ARBA00012587"/>
    </source>
</evidence>
<evidence type="ECO:0000259" key="8">
    <source>
        <dbReference type="SMART" id="SM00925"/>
    </source>
</evidence>
<dbReference type="Gene3D" id="2.40.240.50">
    <property type="entry name" value="Barwin-like endoglucanases"/>
    <property type="match status" value="1"/>
</dbReference>
<feature type="domain" description="Lytic transglycosylase MltA" evidence="8">
    <location>
        <begin position="136"/>
        <end position="291"/>
    </location>
</feature>
<dbReference type="GO" id="GO:0004553">
    <property type="term" value="F:hydrolase activity, hydrolyzing O-glycosyl compounds"/>
    <property type="evidence" value="ECO:0007669"/>
    <property type="project" value="InterPro"/>
</dbReference>
<dbReference type="KEGG" id="chiz:HQ393_03440"/>
<comment type="catalytic activity">
    <reaction evidence="1">
        <text>Exolytic cleavage of the (1-&gt;4)-beta-glycosidic linkage between N-acetylmuramic acid (MurNAc) and N-acetylglucosamine (GlcNAc) residues in peptidoglycan, from either the reducing or the non-reducing ends of the peptidoglycan chains, with concomitant formation of a 1,6-anhydrobond in the MurNAc residue.</text>
        <dbReference type="EC" id="4.2.2.n1"/>
    </reaction>
</comment>
<sequence length="403" mass="43554">MKIRSTLLTTASVLAVFLSGCSTTQNTQPSTPAKPKPTIAPSPIPSSAPVAPRYAERTWQEVPAWNQDQLVNGWQAWLKGCAKPRTVWSKICADAKSVPVQSAAIRQFIETRLTPYQLINPDGNETGLITGYYEPVYPGSLTRTATANQPVYAPPKDMITVALDEVYPELKGKRLRGRIVGNKLVPYPDRAEIVAKGLDAPVLAWLTDPMNVQFLQIQGSGRVQLPNGQQLRLGYADQNGRPYKPVGRWLVEQGLMPASEVSMQSINAWAKANPKRIDELLNSNPSYVFFRTLPPSNDGRTGSNGADGPIGSLNVPLTAGYSIAVDPNTVPLGSLAFIATTRPDNDGGIHRMVAAQDTGGAIRGTVRADFFWGTGDAAGELAGKMKQDGKLWLLWPKGTALPN</sequence>
<dbReference type="PIRSF" id="PIRSF019422">
    <property type="entry name" value="MltA"/>
    <property type="match status" value="1"/>
</dbReference>
<organism evidence="9 10">
    <name type="scientific">Chitinibacter bivalviorum</name>
    <dbReference type="NCBI Taxonomy" id="2739434"/>
    <lineage>
        <taxon>Bacteria</taxon>
        <taxon>Pseudomonadati</taxon>
        <taxon>Pseudomonadota</taxon>
        <taxon>Betaproteobacteria</taxon>
        <taxon>Neisseriales</taxon>
        <taxon>Chitinibacteraceae</taxon>
        <taxon>Chitinibacter</taxon>
    </lineage>
</organism>
<dbReference type="GO" id="GO:0009254">
    <property type="term" value="P:peptidoglycan turnover"/>
    <property type="evidence" value="ECO:0007669"/>
    <property type="project" value="InterPro"/>
</dbReference>
<dbReference type="Proteomes" id="UP000509597">
    <property type="component" value="Chromosome"/>
</dbReference>
<dbReference type="GO" id="GO:0019867">
    <property type="term" value="C:outer membrane"/>
    <property type="evidence" value="ECO:0007669"/>
    <property type="project" value="InterPro"/>
</dbReference>
<dbReference type="InterPro" id="IPR010611">
    <property type="entry name" value="3D_dom"/>
</dbReference>
<dbReference type="RefSeq" id="WP_179357468.1">
    <property type="nucleotide sequence ID" value="NZ_CP058627.1"/>
</dbReference>
<evidence type="ECO:0000256" key="3">
    <source>
        <dbReference type="ARBA" id="ARBA00023239"/>
    </source>
</evidence>
<name>A0A7H9BFN1_9NEIS</name>
<protein>
    <recommendedName>
        <fullName evidence="2">peptidoglycan lytic exotransglycosylase</fullName>
        <ecNumber evidence="2">4.2.2.n1</ecNumber>
    </recommendedName>
    <alternativeName>
        <fullName evidence="5">Murein hydrolase A</fullName>
    </alternativeName>
</protein>
<feature type="chain" id="PRO_5028917593" description="peptidoglycan lytic exotransglycosylase" evidence="7">
    <location>
        <begin position="28"/>
        <end position="403"/>
    </location>
</feature>
<evidence type="ECO:0000256" key="4">
    <source>
        <dbReference type="ARBA" id="ARBA00023316"/>
    </source>
</evidence>
<dbReference type="Gene3D" id="2.40.40.10">
    <property type="entry name" value="RlpA-like domain"/>
    <property type="match status" value="1"/>
</dbReference>
<dbReference type="InterPro" id="IPR026044">
    <property type="entry name" value="MltA"/>
</dbReference>
<dbReference type="CDD" id="cd14668">
    <property type="entry name" value="mlta_B"/>
    <property type="match status" value="1"/>
</dbReference>
<feature type="region of interest" description="Disordered" evidence="6">
    <location>
        <begin position="23"/>
        <end position="50"/>
    </location>
</feature>
<evidence type="ECO:0000313" key="10">
    <source>
        <dbReference type="Proteomes" id="UP000509597"/>
    </source>
</evidence>
<dbReference type="EC" id="4.2.2.n1" evidence="2"/>
<dbReference type="PROSITE" id="PS51257">
    <property type="entry name" value="PROKAR_LIPOPROTEIN"/>
    <property type="match status" value="1"/>
</dbReference>
<feature type="signal peptide" evidence="7">
    <location>
        <begin position="1"/>
        <end position="27"/>
    </location>
</feature>
<keyword evidence="4" id="KW-0961">Cell wall biogenesis/degradation</keyword>
<feature type="compositionally biased region" description="Pro residues" evidence="6">
    <location>
        <begin position="32"/>
        <end position="46"/>
    </location>
</feature>